<dbReference type="Pfam" id="PF04966">
    <property type="entry name" value="OprB"/>
    <property type="match status" value="1"/>
</dbReference>
<reference evidence="3" key="1">
    <citation type="journal article" date="2014" name="Int. J. Syst. Evol. Microbiol.">
        <title>Complete genome sequence of Corynebacterium casei LMG S-19264T (=DSM 44701T), isolated from a smear-ripened cheese.</title>
        <authorList>
            <consortium name="US DOE Joint Genome Institute (JGI-PGF)"/>
            <person name="Walter F."/>
            <person name="Albersmeier A."/>
            <person name="Kalinowski J."/>
            <person name="Ruckert C."/>
        </authorList>
    </citation>
    <scope>NUCLEOTIDE SEQUENCE</scope>
    <source>
        <strain evidence="3">CGMCC 1.15447</strain>
    </source>
</reference>
<dbReference type="Proteomes" id="UP000648801">
    <property type="component" value="Unassembled WGS sequence"/>
</dbReference>
<dbReference type="Gene3D" id="2.40.160.180">
    <property type="entry name" value="Carbohydrate-selective porin OprB"/>
    <property type="match status" value="1"/>
</dbReference>
<name>A0A916RND5_9BACT</name>
<proteinExistence type="inferred from homology"/>
<comment type="similarity">
    <text evidence="1 2">Belongs to the OprB family.</text>
</comment>
<dbReference type="GO" id="GO:0008643">
    <property type="term" value="P:carbohydrate transport"/>
    <property type="evidence" value="ECO:0007669"/>
    <property type="project" value="InterPro"/>
</dbReference>
<dbReference type="AlphaFoldDB" id="A0A916RND5"/>
<evidence type="ECO:0000313" key="4">
    <source>
        <dbReference type="Proteomes" id="UP000648801"/>
    </source>
</evidence>
<dbReference type="InterPro" id="IPR007049">
    <property type="entry name" value="Carb-sel_porin_OprB"/>
</dbReference>
<reference evidence="3" key="2">
    <citation type="submission" date="2020-09" db="EMBL/GenBank/DDBJ databases">
        <authorList>
            <person name="Sun Q."/>
            <person name="Zhou Y."/>
        </authorList>
    </citation>
    <scope>NUCLEOTIDE SEQUENCE</scope>
    <source>
        <strain evidence="3">CGMCC 1.15447</strain>
    </source>
</reference>
<accession>A0A916RND5</accession>
<evidence type="ECO:0000313" key="3">
    <source>
        <dbReference type="EMBL" id="GGA62643.1"/>
    </source>
</evidence>
<keyword evidence="4" id="KW-1185">Reference proteome</keyword>
<dbReference type="GO" id="GO:0016020">
    <property type="term" value="C:membrane"/>
    <property type="evidence" value="ECO:0007669"/>
    <property type="project" value="InterPro"/>
</dbReference>
<dbReference type="InterPro" id="IPR038673">
    <property type="entry name" value="OprB_sf"/>
</dbReference>
<dbReference type="GO" id="GO:0015288">
    <property type="term" value="F:porin activity"/>
    <property type="evidence" value="ECO:0007669"/>
    <property type="project" value="InterPro"/>
</dbReference>
<organism evidence="3 4">
    <name type="scientific">Edaphobacter acidisoli</name>
    <dbReference type="NCBI Taxonomy" id="2040573"/>
    <lineage>
        <taxon>Bacteria</taxon>
        <taxon>Pseudomonadati</taxon>
        <taxon>Acidobacteriota</taxon>
        <taxon>Terriglobia</taxon>
        <taxon>Terriglobales</taxon>
        <taxon>Acidobacteriaceae</taxon>
        <taxon>Edaphobacter</taxon>
    </lineage>
</organism>
<dbReference type="RefSeq" id="WP_263364880.1">
    <property type="nucleotide sequence ID" value="NZ_JAGSYK010000001.1"/>
</dbReference>
<evidence type="ECO:0000256" key="2">
    <source>
        <dbReference type="RuleBase" id="RU363072"/>
    </source>
</evidence>
<evidence type="ECO:0008006" key="5">
    <source>
        <dbReference type="Google" id="ProtNLM"/>
    </source>
</evidence>
<protein>
    <recommendedName>
        <fullName evidence="5">Carbohydrate porin</fullName>
    </recommendedName>
</protein>
<gene>
    <name evidence="3" type="ORF">GCM10011507_12760</name>
</gene>
<sequence>MLGARFALYSPAKNMTFIMHPRFWLQFRLRLIASLPLFLLAARMPIYAQTVTDAASVDAGLPNAPEPATQTENAALTVFPHPESSRFFMAGQANIIFQAHGPFHADYSGTNSLLSRGEYKTSLLGTLFLGAQLRTDPKTNTDVIFDLESSGGRGISEALGLAGFTNLDVVRNPNLGSTPYVARVQVHQTIGFTDKMIDVERTPFSLATKAPERRLEFHAGKMSLPDYFDINDIGTDSHLQFLNWTVDNNGAWDYAADTRGYTYAVTTEYDDKDWSARYGLALMPKVANGIDLDWDLRRASGQNMEFELRKSLLGGLVSPDRKGVVRVLSYVNHAHMGNYHDAVKAYLDGTTPTPNIVSVEKFGAVKYGFGLNVEQEITSNLRLFGRFGWNEGQHESFAYTEVDQTFEFGGDYTGHAWSRPNDKVGLTLVTNAIKKDHQEYLKLGGLGFLLGDGNLNYAREDIIEGYYNLHAWKGVYYALDAQYISHPGYNQDRGPVLVESVRMHVDF</sequence>
<comment type="caution">
    <text evidence="3">The sequence shown here is derived from an EMBL/GenBank/DDBJ whole genome shotgun (WGS) entry which is preliminary data.</text>
</comment>
<dbReference type="EMBL" id="BMJB01000001">
    <property type="protein sequence ID" value="GGA62643.1"/>
    <property type="molecule type" value="Genomic_DNA"/>
</dbReference>
<evidence type="ECO:0000256" key="1">
    <source>
        <dbReference type="ARBA" id="ARBA00008769"/>
    </source>
</evidence>